<feature type="region of interest" description="Disordered" evidence="1">
    <location>
        <begin position="1"/>
        <end position="20"/>
    </location>
</feature>
<dbReference type="EMBL" id="LGAA01000022">
    <property type="protein sequence ID" value="KPD02382.1"/>
    <property type="molecule type" value="Genomic_DNA"/>
</dbReference>
<keyword evidence="3" id="KW-1185">Reference proteome</keyword>
<gene>
    <name evidence="2" type="ORF">M992_2389</name>
</gene>
<proteinExistence type="predicted"/>
<accession>A0A0N0I9Q3</accession>
<protein>
    <submittedName>
        <fullName evidence="2">Uncharacterized protein</fullName>
    </submittedName>
</protein>
<reference evidence="2 3" key="1">
    <citation type="submission" date="2015-07" db="EMBL/GenBank/DDBJ databases">
        <title>ATOL: Assembling a taxonomically balanced genome-scale reconstruction of the evolutionary history of the Enterobacteriaceae.</title>
        <authorList>
            <person name="Plunkett G.III."/>
            <person name="Neeno-Eckwall E.C."/>
            <person name="Glasner J.D."/>
            <person name="Perna N.T."/>
        </authorList>
    </citation>
    <scope>NUCLEOTIDE SEQUENCE [LARGE SCALE GENOMIC DNA]</scope>
    <source>
        <strain evidence="2 3">ATCC 35017</strain>
    </source>
</reference>
<dbReference type="Proteomes" id="UP000053226">
    <property type="component" value="Unassembled WGS sequence"/>
</dbReference>
<name>A0A0N0I9Q3_9GAMM</name>
<evidence type="ECO:0000256" key="1">
    <source>
        <dbReference type="SAM" id="MobiDB-lite"/>
    </source>
</evidence>
<dbReference type="AlphaFoldDB" id="A0A0N0I9Q3"/>
<sequence length="131" mass="14410">MSQDDRDIRDKALNDQKTGKNLKEASQNIIYLTDKDNYSDSLLSRYGSGKLDEAGQLELAQYLDAYGTQLQLRGMSEADALKVVEQILKYPSSAKPDLSAEYNKALGQLSTEERHVWQAAIGTDALLAGPG</sequence>
<comment type="caution">
    <text evidence="2">The sequence shown here is derived from an EMBL/GenBank/DDBJ whole genome shotgun (WGS) entry which is preliminary data.</text>
</comment>
<evidence type="ECO:0000313" key="2">
    <source>
        <dbReference type="EMBL" id="KPD02382.1"/>
    </source>
</evidence>
<organism evidence="2 3">
    <name type="scientific">Moellerella wisconsensis ATCC 35017</name>
    <dbReference type="NCBI Taxonomy" id="1354267"/>
    <lineage>
        <taxon>Bacteria</taxon>
        <taxon>Pseudomonadati</taxon>
        <taxon>Pseudomonadota</taxon>
        <taxon>Gammaproteobacteria</taxon>
        <taxon>Enterobacterales</taxon>
        <taxon>Morganellaceae</taxon>
        <taxon>Moellerella</taxon>
    </lineage>
</organism>
<evidence type="ECO:0000313" key="3">
    <source>
        <dbReference type="Proteomes" id="UP000053226"/>
    </source>
</evidence>